<feature type="non-terminal residue" evidence="1">
    <location>
        <position position="1"/>
    </location>
</feature>
<dbReference type="EMBL" id="CAJVPZ010028928">
    <property type="protein sequence ID" value="CAG8732719.1"/>
    <property type="molecule type" value="Genomic_DNA"/>
</dbReference>
<dbReference type="Proteomes" id="UP000789396">
    <property type="component" value="Unassembled WGS sequence"/>
</dbReference>
<gene>
    <name evidence="1" type="ORF">RFULGI_LOCUS12265</name>
</gene>
<reference evidence="1" key="1">
    <citation type="submission" date="2021-06" db="EMBL/GenBank/DDBJ databases">
        <authorList>
            <person name="Kallberg Y."/>
            <person name="Tangrot J."/>
            <person name="Rosling A."/>
        </authorList>
    </citation>
    <scope>NUCLEOTIDE SEQUENCE</scope>
    <source>
        <strain evidence="1">IN212</strain>
    </source>
</reference>
<name>A0A9N9NI28_9GLOM</name>
<proteinExistence type="predicted"/>
<evidence type="ECO:0000313" key="2">
    <source>
        <dbReference type="Proteomes" id="UP000789396"/>
    </source>
</evidence>
<evidence type="ECO:0000313" key="1">
    <source>
        <dbReference type="EMBL" id="CAG8732719.1"/>
    </source>
</evidence>
<dbReference type="OrthoDB" id="2282872at2759"/>
<sequence length="50" mass="5668">NATGLYDFVNSSSELRNSGMTYADDLISEQERSLKLLEKIIQETSDNKQD</sequence>
<dbReference type="AlphaFoldDB" id="A0A9N9NI28"/>
<comment type="caution">
    <text evidence="1">The sequence shown here is derived from an EMBL/GenBank/DDBJ whole genome shotgun (WGS) entry which is preliminary data.</text>
</comment>
<keyword evidence="2" id="KW-1185">Reference proteome</keyword>
<protein>
    <submittedName>
        <fullName evidence="1">11092_t:CDS:1</fullName>
    </submittedName>
</protein>
<feature type="non-terminal residue" evidence="1">
    <location>
        <position position="50"/>
    </location>
</feature>
<accession>A0A9N9NI28</accession>
<organism evidence="1 2">
    <name type="scientific">Racocetra fulgida</name>
    <dbReference type="NCBI Taxonomy" id="60492"/>
    <lineage>
        <taxon>Eukaryota</taxon>
        <taxon>Fungi</taxon>
        <taxon>Fungi incertae sedis</taxon>
        <taxon>Mucoromycota</taxon>
        <taxon>Glomeromycotina</taxon>
        <taxon>Glomeromycetes</taxon>
        <taxon>Diversisporales</taxon>
        <taxon>Gigasporaceae</taxon>
        <taxon>Racocetra</taxon>
    </lineage>
</organism>